<proteinExistence type="predicted"/>
<dbReference type="EMBL" id="JAZAQF010000088">
    <property type="protein sequence ID" value="MFG3819226.1"/>
    <property type="molecule type" value="Genomic_DNA"/>
</dbReference>
<dbReference type="RefSeq" id="WP_393015021.1">
    <property type="nucleotide sequence ID" value="NZ_JAZAQF010000088.1"/>
</dbReference>
<keyword evidence="3" id="KW-1185">Reference proteome</keyword>
<evidence type="ECO:0000313" key="3">
    <source>
        <dbReference type="Proteomes" id="UP001604335"/>
    </source>
</evidence>
<feature type="region of interest" description="Disordered" evidence="1">
    <location>
        <begin position="11"/>
        <end position="32"/>
    </location>
</feature>
<dbReference type="Proteomes" id="UP001604335">
    <property type="component" value="Unassembled WGS sequence"/>
</dbReference>
<accession>A0ABW7CHC9</accession>
<comment type="caution">
    <text evidence="2">The sequence shown here is derived from an EMBL/GenBank/DDBJ whole genome shotgun (WGS) entry which is preliminary data.</text>
</comment>
<evidence type="ECO:0000313" key="2">
    <source>
        <dbReference type="EMBL" id="MFG3819226.1"/>
    </source>
</evidence>
<sequence length="68" mass="7750">MQSGERAAIVFHYSQDSERNRRRGQPPIADRRGRDRAIVVGAESEVIAIGRSTVLEICPFWRSVPQNR</sequence>
<reference evidence="3" key="1">
    <citation type="journal article" date="2024" name="Algal Res.">
        <title>Biochemical, toxicological and genomic investigation of a high-biomass producing Limnothrix strain isolated from Italian shallow drinking water reservoir.</title>
        <authorList>
            <person name="Simonazzi M."/>
            <person name="Shishido T.K."/>
            <person name="Delbaje E."/>
            <person name="Wahlsten M."/>
            <person name="Fewer D.P."/>
            <person name="Sivonen K."/>
            <person name="Pezzolesi L."/>
            <person name="Pistocchi R."/>
        </authorList>
    </citation>
    <scope>NUCLEOTIDE SEQUENCE [LARGE SCALE GENOMIC DNA]</scope>
    <source>
        <strain evidence="3">LRLZ20PSL1</strain>
    </source>
</reference>
<protein>
    <submittedName>
        <fullName evidence="2">Uncharacterized protein</fullName>
    </submittedName>
</protein>
<name>A0ABW7CHC9_9CYAN</name>
<gene>
    <name evidence="2" type="ORF">VPK24_16395</name>
</gene>
<organism evidence="2 3">
    <name type="scientific">Limnothrix redekei LRLZ20PSL1</name>
    <dbReference type="NCBI Taxonomy" id="3112953"/>
    <lineage>
        <taxon>Bacteria</taxon>
        <taxon>Bacillati</taxon>
        <taxon>Cyanobacteriota</taxon>
        <taxon>Cyanophyceae</taxon>
        <taxon>Pseudanabaenales</taxon>
        <taxon>Pseudanabaenaceae</taxon>
        <taxon>Limnothrix</taxon>
    </lineage>
</organism>
<evidence type="ECO:0000256" key="1">
    <source>
        <dbReference type="SAM" id="MobiDB-lite"/>
    </source>
</evidence>